<evidence type="ECO:0000256" key="3">
    <source>
        <dbReference type="PROSITE-ProRule" id="PRU00023"/>
    </source>
</evidence>
<dbReference type="Pfam" id="PF12796">
    <property type="entry name" value="Ank_2"/>
    <property type="match status" value="1"/>
</dbReference>
<name>A0A9W7XR74_9FUNG</name>
<dbReference type="EMBL" id="JANBOH010000005">
    <property type="protein sequence ID" value="KAJ1648431.1"/>
    <property type="molecule type" value="Genomic_DNA"/>
</dbReference>
<dbReference type="Gene3D" id="1.25.40.20">
    <property type="entry name" value="Ankyrin repeat-containing domain"/>
    <property type="match status" value="1"/>
</dbReference>
<gene>
    <name evidence="4" type="ORF">LPJ64_000259</name>
</gene>
<evidence type="ECO:0000313" key="5">
    <source>
        <dbReference type="Proteomes" id="UP001145021"/>
    </source>
</evidence>
<keyword evidence="5" id="KW-1185">Reference proteome</keyword>
<proteinExistence type="predicted"/>
<dbReference type="InterPro" id="IPR002110">
    <property type="entry name" value="Ankyrin_rpt"/>
</dbReference>
<reference evidence="4" key="1">
    <citation type="submission" date="2022-07" db="EMBL/GenBank/DDBJ databases">
        <title>Phylogenomic reconstructions and comparative analyses of Kickxellomycotina fungi.</title>
        <authorList>
            <person name="Reynolds N.K."/>
            <person name="Stajich J.E."/>
            <person name="Barry K."/>
            <person name="Grigoriev I.V."/>
            <person name="Crous P."/>
            <person name="Smith M.E."/>
        </authorList>
    </citation>
    <scope>NUCLEOTIDE SEQUENCE</scope>
    <source>
        <strain evidence="4">NBRC 105413</strain>
    </source>
</reference>
<dbReference type="SMART" id="SM00248">
    <property type="entry name" value="ANK"/>
    <property type="match status" value="2"/>
</dbReference>
<evidence type="ECO:0000256" key="2">
    <source>
        <dbReference type="ARBA" id="ARBA00023043"/>
    </source>
</evidence>
<dbReference type="PANTHER" id="PTHR24198:SF165">
    <property type="entry name" value="ANKYRIN REPEAT-CONTAINING PROTEIN-RELATED"/>
    <property type="match status" value="1"/>
</dbReference>
<evidence type="ECO:0000313" key="4">
    <source>
        <dbReference type="EMBL" id="KAJ1648431.1"/>
    </source>
</evidence>
<dbReference type="PROSITE" id="PS50297">
    <property type="entry name" value="ANK_REP_REGION"/>
    <property type="match status" value="1"/>
</dbReference>
<dbReference type="InterPro" id="IPR036770">
    <property type="entry name" value="Ankyrin_rpt-contain_sf"/>
</dbReference>
<organism evidence="4 5">
    <name type="scientific">Coemansia asiatica</name>
    <dbReference type="NCBI Taxonomy" id="1052880"/>
    <lineage>
        <taxon>Eukaryota</taxon>
        <taxon>Fungi</taxon>
        <taxon>Fungi incertae sedis</taxon>
        <taxon>Zoopagomycota</taxon>
        <taxon>Kickxellomycotina</taxon>
        <taxon>Kickxellomycetes</taxon>
        <taxon>Kickxellales</taxon>
        <taxon>Kickxellaceae</taxon>
        <taxon>Coemansia</taxon>
    </lineage>
</organism>
<evidence type="ECO:0000256" key="1">
    <source>
        <dbReference type="ARBA" id="ARBA00022737"/>
    </source>
</evidence>
<protein>
    <submittedName>
        <fullName evidence="4">Uncharacterized protein</fullName>
    </submittedName>
</protein>
<keyword evidence="1" id="KW-0677">Repeat</keyword>
<dbReference type="PROSITE" id="PS50088">
    <property type="entry name" value="ANK_REPEAT"/>
    <property type="match status" value="1"/>
</dbReference>
<dbReference type="SUPFAM" id="SSF48403">
    <property type="entry name" value="Ankyrin repeat"/>
    <property type="match status" value="1"/>
</dbReference>
<dbReference type="AlphaFoldDB" id="A0A9W7XR74"/>
<comment type="caution">
    <text evidence="4">The sequence shown here is derived from an EMBL/GenBank/DDBJ whole genome shotgun (WGS) entry which is preliminary data.</text>
</comment>
<accession>A0A9W7XR74</accession>
<dbReference type="PANTHER" id="PTHR24198">
    <property type="entry name" value="ANKYRIN REPEAT AND PROTEIN KINASE DOMAIN-CONTAINING PROTEIN"/>
    <property type="match status" value="1"/>
</dbReference>
<feature type="repeat" description="ANK" evidence="3">
    <location>
        <begin position="161"/>
        <end position="193"/>
    </location>
</feature>
<keyword evidence="2 3" id="KW-0040">ANK repeat</keyword>
<sequence>MAKLDDLPHELLHKLLILSSNEQLVIVNRWTYTCLRRTTTRTCYKFVRQKGRWEKVQVVASALQYKFLSVDLLDQIDKNKDELDDGAKKLKKKRKLKMKELKIPSRLFQCEETQDMPVGGRKRRRLLKSCGNNSSGIGENQKRYEIVKKLLCMKISVKEGRGNAGLMLAAKAGNLEMVKLLLKKGADAVVGGENKALLMAVVYGHLPVVKRLVKAGAPVSSIALRYAVQKKHCPVIDWLMKNGAAPDMVTIKLLDKL</sequence>
<dbReference type="Proteomes" id="UP001145021">
    <property type="component" value="Unassembled WGS sequence"/>
</dbReference>